<dbReference type="GeneID" id="7450365"/>
<reference evidence="1 2" key="1">
    <citation type="journal article" date="2004" name="Science">
        <title>The genome of the diatom Thalassiosira pseudonana: ecology, evolution, and metabolism.</title>
        <authorList>
            <person name="Armbrust E.V."/>
            <person name="Berges J.A."/>
            <person name="Bowler C."/>
            <person name="Green B.R."/>
            <person name="Martinez D."/>
            <person name="Putnam N.H."/>
            <person name="Zhou S."/>
            <person name="Allen A.E."/>
            <person name="Apt K.E."/>
            <person name="Bechner M."/>
            <person name="Brzezinski M.A."/>
            <person name="Chaal B.K."/>
            <person name="Chiovitti A."/>
            <person name="Davis A.K."/>
            <person name="Demarest M.S."/>
            <person name="Detter J.C."/>
            <person name="Glavina T."/>
            <person name="Goodstein D."/>
            <person name="Hadi M.Z."/>
            <person name="Hellsten U."/>
            <person name="Hildebrand M."/>
            <person name="Jenkins B.D."/>
            <person name="Jurka J."/>
            <person name="Kapitonov V.V."/>
            <person name="Kroger N."/>
            <person name="Lau W.W."/>
            <person name="Lane T.W."/>
            <person name="Larimer F.W."/>
            <person name="Lippmeier J.C."/>
            <person name="Lucas S."/>
            <person name="Medina M."/>
            <person name="Montsant A."/>
            <person name="Obornik M."/>
            <person name="Parker M.S."/>
            <person name="Palenik B."/>
            <person name="Pazour G.J."/>
            <person name="Richardson P.M."/>
            <person name="Rynearson T.A."/>
            <person name="Saito M.A."/>
            <person name="Schwartz D.C."/>
            <person name="Thamatrakoln K."/>
            <person name="Valentin K."/>
            <person name="Vardi A."/>
            <person name="Wilkerson F.P."/>
            <person name="Rokhsar D.S."/>
        </authorList>
    </citation>
    <scope>NUCLEOTIDE SEQUENCE [LARGE SCALE GENOMIC DNA]</scope>
    <source>
        <strain evidence="1 2">CCMP1335</strain>
    </source>
</reference>
<protein>
    <submittedName>
        <fullName evidence="1">Niemann-pick C type protein-like protein</fullName>
    </submittedName>
</protein>
<evidence type="ECO:0000313" key="2">
    <source>
        <dbReference type="Proteomes" id="UP000001449"/>
    </source>
</evidence>
<dbReference type="PANTHER" id="PTHR45727">
    <property type="entry name" value="NPC INTRACELLULAR CHOLESTEROL TRANSPORTER 1"/>
    <property type="match status" value="1"/>
</dbReference>
<dbReference type="AlphaFoldDB" id="B8BUG6"/>
<keyword evidence="2" id="KW-1185">Reference proteome</keyword>
<dbReference type="RefSeq" id="XP_002287310.1">
    <property type="nucleotide sequence ID" value="XM_002287274.1"/>
</dbReference>
<proteinExistence type="predicted"/>
<dbReference type="EMBL" id="CM000639">
    <property type="protein sequence ID" value="EED94753.1"/>
    <property type="molecule type" value="Genomic_DNA"/>
</dbReference>
<dbReference type="PANTHER" id="PTHR45727:SF2">
    <property type="entry name" value="NPC INTRACELLULAR CHOLESTEROL TRANSPORTER 1"/>
    <property type="match status" value="1"/>
</dbReference>
<dbReference type="PaxDb" id="35128-Thaps261384"/>
<dbReference type="InParanoid" id="B8BUG6"/>
<reference evidence="1 2" key="2">
    <citation type="journal article" date="2008" name="Nature">
        <title>The Phaeodactylum genome reveals the evolutionary history of diatom genomes.</title>
        <authorList>
            <person name="Bowler C."/>
            <person name="Allen A.E."/>
            <person name="Badger J.H."/>
            <person name="Grimwood J."/>
            <person name="Jabbari K."/>
            <person name="Kuo A."/>
            <person name="Maheswari U."/>
            <person name="Martens C."/>
            <person name="Maumus F."/>
            <person name="Otillar R.P."/>
            <person name="Rayko E."/>
            <person name="Salamov A."/>
            <person name="Vandepoele K."/>
            <person name="Beszteri B."/>
            <person name="Gruber A."/>
            <person name="Heijde M."/>
            <person name="Katinka M."/>
            <person name="Mock T."/>
            <person name="Valentin K."/>
            <person name="Verret F."/>
            <person name="Berges J.A."/>
            <person name="Brownlee C."/>
            <person name="Cadoret J.P."/>
            <person name="Chiovitti A."/>
            <person name="Choi C.J."/>
            <person name="Coesel S."/>
            <person name="De Martino A."/>
            <person name="Detter J.C."/>
            <person name="Durkin C."/>
            <person name="Falciatore A."/>
            <person name="Fournet J."/>
            <person name="Haruta M."/>
            <person name="Huysman M.J."/>
            <person name="Jenkins B.D."/>
            <person name="Jiroutova K."/>
            <person name="Jorgensen R.E."/>
            <person name="Joubert Y."/>
            <person name="Kaplan A."/>
            <person name="Kroger N."/>
            <person name="Kroth P.G."/>
            <person name="La Roche J."/>
            <person name="Lindquist E."/>
            <person name="Lommer M."/>
            <person name="Martin-Jezequel V."/>
            <person name="Lopez P.J."/>
            <person name="Lucas S."/>
            <person name="Mangogna M."/>
            <person name="McGinnis K."/>
            <person name="Medlin L.K."/>
            <person name="Montsant A."/>
            <person name="Oudot-Le Secq M.P."/>
            <person name="Napoli C."/>
            <person name="Obornik M."/>
            <person name="Parker M.S."/>
            <person name="Petit J.L."/>
            <person name="Porcel B.M."/>
            <person name="Poulsen N."/>
            <person name="Robison M."/>
            <person name="Rychlewski L."/>
            <person name="Rynearson T.A."/>
            <person name="Schmutz J."/>
            <person name="Shapiro H."/>
            <person name="Siaut M."/>
            <person name="Stanley M."/>
            <person name="Sussman M.R."/>
            <person name="Taylor A.R."/>
            <person name="Vardi A."/>
            <person name="von Dassow P."/>
            <person name="Vyverman W."/>
            <person name="Willis A."/>
            <person name="Wyrwicz L.S."/>
            <person name="Rokhsar D.S."/>
            <person name="Weissenbach J."/>
            <person name="Armbrust E.V."/>
            <person name="Green B.R."/>
            <person name="Van de Peer Y."/>
            <person name="Grigoriev I.V."/>
        </authorList>
    </citation>
    <scope>NUCLEOTIDE SEQUENCE [LARGE SCALE GENOMIC DNA]</scope>
    <source>
        <strain evidence="1 2">CCMP1335</strain>
    </source>
</reference>
<dbReference type="HOGENOM" id="CLU_1716927_0_0_1"/>
<evidence type="ECO:0000313" key="1">
    <source>
        <dbReference type="EMBL" id="EED94753.1"/>
    </source>
</evidence>
<gene>
    <name evidence="1" type="ORF">THAPSDRAFT_261384</name>
</gene>
<name>B8BUG6_THAPS</name>
<organism evidence="1 2">
    <name type="scientific">Thalassiosira pseudonana</name>
    <name type="common">Marine diatom</name>
    <name type="synonym">Cyclotella nana</name>
    <dbReference type="NCBI Taxonomy" id="35128"/>
    <lineage>
        <taxon>Eukaryota</taxon>
        <taxon>Sar</taxon>
        <taxon>Stramenopiles</taxon>
        <taxon>Ochrophyta</taxon>
        <taxon>Bacillariophyta</taxon>
        <taxon>Coscinodiscophyceae</taxon>
        <taxon>Thalassiosirophycidae</taxon>
        <taxon>Thalassiosirales</taxon>
        <taxon>Thalassiosiraceae</taxon>
        <taxon>Thalassiosira</taxon>
    </lineage>
</organism>
<dbReference type="Proteomes" id="UP000001449">
    <property type="component" value="Chromosome 2"/>
</dbReference>
<feature type="non-terminal residue" evidence="1">
    <location>
        <position position="153"/>
    </location>
</feature>
<dbReference type="KEGG" id="tps:THAPSDRAFT_261384"/>
<accession>B8BUG6</accession>
<sequence length="153" mass="16684">MTSDQTDTSGSARKKSCSESAADKVDSSISGLFYRLGLFCNGRPKTTIGIALAVSILCAMGMAKLNTENRPDKLWVPQNTEAEVEQKQFLSYFPANSRFQSVIASSIDESSKNVLTKSQLVNMMKLHESVETDVSEYEGTKYTFTDLCTVAGG</sequence>